<evidence type="ECO:0000313" key="3">
    <source>
        <dbReference type="Proteomes" id="UP001168821"/>
    </source>
</evidence>
<accession>A0AA38I872</accession>
<organism evidence="2 3">
    <name type="scientific">Zophobas morio</name>
    <dbReference type="NCBI Taxonomy" id="2755281"/>
    <lineage>
        <taxon>Eukaryota</taxon>
        <taxon>Metazoa</taxon>
        <taxon>Ecdysozoa</taxon>
        <taxon>Arthropoda</taxon>
        <taxon>Hexapoda</taxon>
        <taxon>Insecta</taxon>
        <taxon>Pterygota</taxon>
        <taxon>Neoptera</taxon>
        <taxon>Endopterygota</taxon>
        <taxon>Coleoptera</taxon>
        <taxon>Polyphaga</taxon>
        <taxon>Cucujiformia</taxon>
        <taxon>Tenebrionidae</taxon>
        <taxon>Zophobas</taxon>
    </lineage>
</organism>
<dbReference type="SUPFAM" id="SSF56349">
    <property type="entry name" value="DNA breaking-rejoining enzymes"/>
    <property type="match status" value="1"/>
</dbReference>
<dbReference type="Gene3D" id="1.10.443.10">
    <property type="entry name" value="Intergrase catalytic core"/>
    <property type="match status" value="1"/>
</dbReference>
<dbReference type="InterPro" id="IPR011010">
    <property type="entry name" value="DNA_brk_join_enz"/>
</dbReference>
<comment type="caution">
    <text evidence="2">The sequence shown here is derived from an EMBL/GenBank/DDBJ whole genome shotgun (WGS) entry which is preliminary data.</text>
</comment>
<dbReference type="Proteomes" id="UP001168821">
    <property type="component" value="Unassembled WGS sequence"/>
</dbReference>
<keyword evidence="3" id="KW-1185">Reference proteome</keyword>
<gene>
    <name evidence="2" type="ORF">Zmor_021321</name>
</gene>
<proteinExistence type="predicted"/>
<evidence type="ECO:0000313" key="2">
    <source>
        <dbReference type="EMBL" id="KAJ3649587.1"/>
    </source>
</evidence>
<evidence type="ECO:0000256" key="1">
    <source>
        <dbReference type="ARBA" id="ARBA00023172"/>
    </source>
</evidence>
<dbReference type="InterPro" id="IPR013762">
    <property type="entry name" value="Integrase-like_cat_sf"/>
</dbReference>
<dbReference type="GO" id="GO:0006310">
    <property type="term" value="P:DNA recombination"/>
    <property type="evidence" value="ECO:0007669"/>
    <property type="project" value="UniProtKB-KW"/>
</dbReference>
<dbReference type="EMBL" id="JALNTZ010000006">
    <property type="protein sequence ID" value="KAJ3649587.1"/>
    <property type="molecule type" value="Genomic_DNA"/>
</dbReference>
<protein>
    <submittedName>
        <fullName evidence="2">Uncharacterized protein</fullName>
    </submittedName>
</protein>
<name>A0AA38I872_9CUCU</name>
<reference evidence="2" key="1">
    <citation type="journal article" date="2023" name="G3 (Bethesda)">
        <title>Whole genome assemblies of Zophobas morio and Tenebrio molitor.</title>
        <authorList>
            <person name="Kaur S."/>
            <person name="Stinson S.A."/>
            <person name="diCenzo G.C."/>
        </authorList>
    </citation>
    <scope>NUCLEOTIDE SEQUENCE</scope>
    <source>
        <strain evidence="2">QUZm001</strain>
    </source>
</reference>
<dbReference type="GO" id="GO:0015074">
    <property type="term" value="P:DNA integration"/>
    <property type="evidence" value="ECO:0007669"/>
    <property type="project" value="InterPro"/>
</dbReference>
<dbReference type="AlphaFoldDB" id="A0AA38I872"/>
<sequence length="97" mass="11420">MIKVALVMVVFGACRRDELVKMKRNDVRDMGQHILVNIPASKNDKPRSFMVIEDNEMDALRLIRSYISRRPLDETNDRFFLCYVGVDVLHNLWVRIL</sequence>
<dbReference type="GO" id="GO:0003677">
    <property type="term" value="F:DNA binding"/>
    <property type="evidence" value="ECO:0007669"/>
    <property type="project" value="InterPro"/>
</dbReference>
<keyword evidence="1" id="KW-0233">DNA recombination</keyword>